<evidence type="ECO:0000256" key="1">
    <source>
        <dbReference type="ARBA" id="ARBA00006846"/>
    </source>
</evidence>
<reference evidence="3 4" key="1">
    <citation type="journal article" date="2012" name="Genome Biol.">
        <title>Sequencing three crocodilian genomes to illuminate the evolution of archosaurs and amniotes.</title>
        <authorList>
            <person name="St John J.A."/>
            <person name="Braun E.L."/>
            <person name="Isberg S.R."/>
            <person name="Miles L.G."/>
            <person name="Chong A.Y."/>
            <person name="Gongora J."/>
            <person name="Dalzell P."/>
            <person name="Moran C."/>
            <person name="Bed'hom B."/>
            <person name="Abzhanov A."/>
            <person name="Burgess S.C."/>
            <person name="Cooksey A.M."/>
            <person name="Castoe T.A."/>
            <person name="Crawford N.G."/>
            <person name="Densmore L.D."/>
            <person name="Drew J.C."/>
            <person name="Edwards S.V."/>
            <person name="Faircloth B.C."/>
            <person name="Fujita M.K."/>
            <person name="Greenwold M.J."/>
            <person name="Hoffmann F.G."/>
            <person name="Howard J.M."/>
            <person name="Iguchi T."/>
            <person name="Janes D.E."/>
            <person name="Khan S.Y."/>
            <person name="Kohno S."/>
            <person name="de Koning A.J."/>
            <person name="Lance S.L."/>
            <person name="McCarthy F.M."/>
            <person name="McCormack J.E."/>
            <person name="Merchant M.E."/>
            <person name="Peterson D.G."/>
            <person name="Pollock D.D."/>
            <person name="Pourmand N."/>
            <person name="Raney B.J."/>
            <person name="Roessler K.A."/>
            <person name="Sanford J.R."/>
            <person name="Sawyer R.H."/>
            <person name="Schmidt C.J."/>
            <person name="Triplett E.W."/>
            <person name="Tuberville T.D."/>
            <person name="Venegas-Anaya M."/>
            <person name="Howard J.T."/>
            <person name="Jarvis E.D."/>
            <person name="Guillette L.J.Jr."/>
            <person name="Glenn T.C."/>
            <person name="Green R.E."/>
            <person name="Ray D.A."/>
        </authorList>
    </citation>
    <scope>NUCLEOTIDE SEQUENCE [LARGE SCALE GENOMIC DNA]</scope>
    <source>
        <strain evidence="3">KSC_2009_1</strain>
    </source>
</reference>
<evidence type="ECO:0000256" key="2">
    <source>
        <dbReference type="SAM" id="Phobius"/>
    </source>
</evidence>
<dbReference type="Gene3D" id="1.10.20.10">
    <property type="entry name" value="Histone, subunit A"/>
    <property type="match status" value="1"/>
</dbReference>
<feature type="transmembrane region" description="Helical" evidence="2">
    <location>
        <begin position="26"/>
        <end position="46"/>
    </location>
</feature>
<dbReference type="EMBL" id="AKHW03000499">
    <property type="protein sequence ID" value="KYO46614.1"/>
    <property type="molecule type" value="Genomic_DNA"/>
</dbReference>
<keyword evidence="4" id="KW-1185">Reference proteome</keyword>
<gene>
    <name evidence="3" type="ORF">Y1Q_0018383</name>
</gene>
<dbReference type="GO" id="GO:0000786">
    <property type="term" value="C:nucleosome"/>
    <property type="evidence" value="ECO:0007669"/>
    <property type="project" value="InterPro"/>
</dbReference>
<dbReference type="AlphaFoldDB" id="A0A151PCG2"/>
<protein>
    <submittedName>
        <fullName evidence="3">Histone H2B-like</fullName>
    </submittedName>
</protein>
<dbReference type="GO" id="GO:0003677">
    <property type="term" value="F:DNA binding"/>
    <property type="evidence" value="ECO:0007669"/>
    <property type="project" value="InterPro"/>
</dbReference>
<evidence type="ECO:0000313" key="4">
    <source>
        <dbReference type="Proteomes" id="UP000050525"/>
    </source>
</evidence>
<dbReference type="SUPFAM" id="SSF47113">
    <property type="entry name" value="Histone-fold"/>
    <property type="match status" value="1"/>
</dbReference>
<keyword evidence="2" id="KW-1133">Transmembrane helix</keyword>
<dbReference type="InterPro" id="IPR000558">
    <property type="entry name" value="Histone_H2B"/>
</dbReference>
<comment type="caution">
    <text evidence="3">The sequence shown here is derived from an EMBL/GenBank/DDBJ whole genome shotgun (WGS) entry which is preliminary data.</text>
</comment>
<proteinExistence type="inferred from homology"/>
<dbReference type="InterPro" id="IPR009072">
    <property type="entry name" value="Histone-fold"/>
</dbReference>
<keyword evidence="2" id="KW-0812">Transmembrane</keyword>
<accession>A0A151PCG2</accession>
<dbReference type="PANTHER" id="PTHR23428">
    <property type="entry name" value="HISTONE H2B"/>
    <property type="match status" value="1"/>
</dbReference>
<keyword evidence="2" id="KW-0472">Membrane</keyword>
<dbReference type="PRINTS" id="PR00621">
    <property type="entry name" value="HISTONEH2B"/>
</dbReference>
<sequence length="152" mass="17339">MTLVDNRWPQQAVAQDKNHLLLAFDYWASCLVVTILSGMQLSLIPLPRKQTFSLKARDNLLSLRLYSGKKKESYSTYIYKVLTQTEDMGVFCWVADALKSLNKPYLFGKVALEAARLSHYKKRSLIAQKEVHAAMKLVLLSELSEQDLSETI</sequence>
<organism evidence="3 4">
    <name type="scientific">Alligator mississippiensis</name>
    <name type="common">American alligator</name>
    <dbReference type="NCBI Taxonomy" id="8496"/>
    <lineage>
        <taxon>Eukaryota</taxon>
        <taxon>Metazoa</taxon>
        <taxon>Chordata</taxon>
        <taxon>Craniata</taxon>
        <taxon>Vertebrata</taxon>
        <taxon>Euteleostomi</taxon>
        <taxon>Archelosauria</taxon>
        <taxon>Archosauria</taxon>
        <taxon>Crocodylia</taxon>
        <taxon>Alligatoridae</taxon>
        <taxon>Alligatorinae</taxon>
        <taxon>Alligator</taxon>
    </lineage>
</organism>
<dbReference type="SMART" id="SM00427">
    <property type="entry name" value="H2B"/>
    <property type="match status" value="1"/>
</dbReference>
<dbReference type="GO" id="GO:0046982">
    <property type="term" value="F:protein heterodimerization activity"/>
    <property type="evidence" value="ECO:0007669"/>
    <property type="project" value="InterPro"/>
</dbReference>
<comment type="similarity">
    <text evidence="1">Belongs to the histone H2B family.</text>
</comment>
<evidence type="ECO:0000313" key="3">
    <source>
        <dbReference type="EMBL" id="KYO46614.1"/>
    </source>
</evidence>
<name>A0A151PCG2_ALLMI</name>
<dbReference type="GO" id="GO:0030527">
    <property type="term" value="F:structural constituent of chromatin"/>
    <property type="evidence" value="ECO:0007669"/>
    <property type="project" value="InterPro"/>
</dbReference>
<dbReference type="Proteomes" id="UP000050525">
    <property type="component" value="Unassembled WGS sequence"/>
</dbReference>
<dbReference type="STRING" id="8496.A0A151PCG2"/>